<dbReference type="Proteomes" id="UP001371456">
    <property type="component" value="Unassembled WGS sequence"/>
</dbReference>
<name>A0AAN8YHE8_SOLBU</name>
<feature type="domain" description="Glycosyltransferase N-terminal" evidence="5">
    <location>
        <begin position="13"/>
        <end position="56"/>
    </location>
</feature>
<dbReference type="Pfam" id="PF00201">
    <property type="entry name" value="UDPGT"/>
    <property type="match status" value="1"/>
</dbReference>
<sequence length="456" mass="51423">MNQTKESMPHALCIPFPAQGHINPMLKLAKLLHIRGFHITFVNTDFNHRRLLKSRGLNSLVSLPSFRFESIPDGLPPSNEDATQDVPSLCEALSDAATSFTQQVSVELGVPNVGFWTASGCSLWAFTQYPKLVEQGYAPLKDESYLDTIIDWIPGMEGIRLKHLPSFIRATVDEPSYIIIKYIVEEILDKIPKFSALILNTFDMLESDILQQMATKFPVVNYTIGPLHRFLLNNPTQDEDLKSIGSNLWKEETHCLEWLDTKKPNSVVYVNFGSVTVMSNEQLIEFAWGLANAKMDFLWIVRSDLVMGDSAILPHEFLAETKERGLLGGWCPQEQVLSHPSIGGFLTHCGWNSTFESISYGVPMLCWPFFADQQTNSWFNCNRWGVGMEIDSNVKREVIEELVRELMVGEKGKEMKENALNWKKLAEKAINSSDGSSYMNFDKLVSHVLLGKGLAP</sequence>
<dbReference type="PROSITE" id="PS00375">
    <property type="entry name" value="UDPGT"/>
    <property type="match status" value="1"/>
</dbReference>
<gene>
    <name evidence="6" type="ORF">RDI58_011543</name>
</gene>
<keyword evidence="2 3" id="KW-0808">Transferase</keyword>
<evidence type="ECO:0000256" key="2">
    <source>
        <dbReference type="ARBA" id="ARBA00022679"/>
    </source>
</evidence>
<dbReference type="PANTHER" id="PTHR11926">
    <property type="entry name" value="GLUCOSYL/GLUCURONOSYL TRANSFERASES"/>
    <property type="match status" value="1"/>
</dbReference>
<dbReference type="InterPro" id="IPR058980">
    <property type="entry name" value="Glyco_transf_N"/>
</dbReference>
<proteinExistence type="inferred from homology"/>
<dbReference type="FunFam" id="3.40.50.2000:FF:000027">
    <property type="entry name" value="Glycosyltransferase"/>
    <property type="match status" value="1"/>
</dbReference>
<evidence type="ECO:0000256" key="4">
    <source>
        <dbReference type="RuleBase" id="RU362057"/>
    </source>
</evidence>
<dbReference type="AlphaFoldDB" id="A0AAN8YHE8"/>
<dbReference type="InterPro" id="IPR002213">
    <property type="entry name" value="UDP_glucos_trans"/>
</dbReference>
<dbReference type="CDD" id="cd03784">
    <property type="entry name" value="GT1_Gtf-like"/>
    <property type="match status" value="1"/>
</dbReference>
<dbReference type="PANTHER" id="PTHR11926:SF1550">
    <property type="entry name" value="UDP-GLYCOSYLTRANSFERASES DOMAIN-CONTAINING PROTEIN"/>
    <property type="match status" value="1"/>
</dbReference>
<protein>
    <recommendedName>
        <fullName evidence="4">Glycosyltransferase</fullName>
        <ecNumber evidence="4">2.4.1.-</ecNumber>
    </recommendedName>
</protein>
<dbReference type="GO" id="GO:0080043">
    <property type="term" value="F:quercetin 3-O-glucosyltransferase activity"/>
    <property type="evidence" value="ECO:0007669"/>
    <property type="project" value="TreeGrafter"/>
</dbReference>
<reference evidence="6 7" key="1">
    <citation type="submission" date="2024-02" db="EMBL/GenBank/DDBJ databases">
        <title>de novo genome assembly of Solanum bulbocastanum strain 11H21.</title>
        <authorList>
            <person name="Hosaka A.J."/>
        </authorList>
    </citation>
    <scope>NUCLEOTIDE SEQUENCE [LARGE SCALE GENOMIC DNA]</scope>
    <source>
        <tissue evidence="6">Young leaves</tissue>
    </source>
</reference>
<keyword evidence="3" id="KW-0328">Glycosyltransferase</keyword>
<accession>A0AAN8YHE8</accession>
<organism evidence="6 7">
    <name type="scientific">Solanum bulbocastanum</name>
    <name type="common">Wild potato</name>
    <dbReference type="NCBI Taxonomy" id="147425"/>
    <lineage>
        <taxon>Eukaryota</taxon>
        <taxon>Viridiplantae</taxon>
        <taxon>Streptophyta</taxon>
        <taxon>Embryophyta</taxon>
        <taxon>Tracheophyta</taxon>
        <taxon>Spermatophyta</taxon>
        <taxon>Magnoliopsida</taxon>
        <taxon>eudicotyledons</taxon>
        <taxon>Gunneridae</taxon>
        <taxon>Pentapetalae</taxon>
        <taxon>asterids</taxon>
        <taxon>lamiids</taxon>
        <taxon>Solanales</taxon>
        <taxon>Solanaceae</taxon>
        <taxon>Solanoideae</taxon>
        <taxon>Solaneae</taxon>
        <taxon>Solanum</taxon>
    </lineage>
</organism>
<evidence type="ECO:0000259" key="5">
    <source>
        <dbReference type="Pfam" id="PF26168"/>
    </source>
</evidence>
<comment type="caution">
    <text evidence="6">The sequence shown here is derived from an EMBL/GenBank/DDBJ whole genome shotgun (WGS) entry which is preliminary data.</text>
</comment>
<dbReference type="Pfam" id="PF26168">
    <property type="entry name" value="Glyco_transf_N"/>
    <property type="match status" value="1"/>
</dbReference>
<dbReference type="EC" id="2.4.1.-" evidence="4"/>
<evidence type="ECO:0000256" key="1">
    <source>
        <dbReference type="ARBA" id="ARBA00009995"/>
    </source>
</evidence>
<dbReference type="InterPro" id="IPR035595">
    <property type="entry name" value="UDP_glycos_trans_CS"/>
</dbReference>
<dbReference type="SUPFAM" id="SSF53756">
    <property type="entry name" value="UDP-Glycosyltransferase/glycogen phosphorylase"/>
    <property type="match status" value="1"/>
</dbReference>
<dbReference type="Gene3D" id="3.40.50.2000">
    <property type="entry name" value="Glycogen Phosphorylase B"/>
    <property type="match status" value="3"/>
</dbReference>
<keyword evidence="7" id="KW-1185">Reference proteome</keyword>
<evidence type="ECO:0000313" key="6">
    <source>
        <dbReference type="EMBL" id="KAK6792462.1"/>
    </source>
</evidence>
<dbReference type="EMBL" id="JBANQN010000004">
    <property type="protein sequence ID" value="KAK6792462.1"/>
    <property type="molecule type" value="Genomic_DNA"/>
</dbReference>
<comment type="similarity">
    <text evidence="1 3">Belongs to the UDP-glycosyltransferase family.</text>
</comment>
<evidence type="ECO:0000256" key="3">
    <source>
        <dbReference type="RuleBase" id="RU003718"/>
    </source>
</evidence>
<dbReference type="GO" id="GO:0080044">
    <property type="term" value="F:quercetin 7-O-glucosyltransferase activity"/>
    <property type="evidence" value="ECO:0007669"/>
    <property type="project" value="TreeGrafter"/>
</dbReference>
<evidence type="ECO:0000313" key="7">
    <source>
        <dbReference type="Proteomes" id="UP001371456"/>
    </source>
</evidence>